<dbReference type="PANTHER" id="PTHR14098">
    <property type="entry name" value="SH2 DOMAIN CONTAINING PROTEIN"/>
    <property type="match status" value="1"/>
</dbReference>
<evidence type="ECO:0000256" key="1">
    <source>
        <dbReference type="ARBA" id="ARBA00022999"/>
    </source>
</evidence>
<dbReference type="InterPro" id="IPR051751">
    <property type="entry name" value="Immunoreceptor_sig_adapters"/>
</dbReference>
<reference evidence="4" key="1">
    <citation type="submission" date="2023-07" db="EMBL/GenBank/DDBJ databases">
        <authorList>
            <person name="Stuckert A."/>
        </authorList>
    </citation>
    <scope>NUCLEOTIDE SEQUENCE</scope>
</reference>
<feature type="domain" description="SH2" evidence="3">
    <location>
        <begin position="96"/>
        <end position="172"/>
    </location>
</feature>
<dbReference type="Gene3D" id="3.30.505.10">
    <property type="entry name" value="SH2 domain"/>
    <property type="match status" value="1"/>
</dbReference>
<keyword evidence="1 2" id="KW-0727">SH2 domain</keyword>
<evidence type="ECO:0000259" key="3">
    <source>
        <dbReference type="PROSITE" id="PS50001"/>
    </source>
</evidence>
<evidence type="ECO:0000256" key="2">
    <source>
        <dbReference type="PROSITE-ProRule" id="PRU00191"/>
    </source>
</evidence>
<dbReference type="SMART" id="SM00252">
    <property type="entry name" value="SH2"/>
    <property type="match status" value="1"/>
</dbReference>
<dbReference type="PANTHER" id="PTHR14098:SF3">
    <property type="entry name" value="B-CELL LINKER PROTEIN"/>
    <property type="match status" value="1"/>
</dbReference>
<dbReference type="SUPFAM" id="SSF55550">
    <property type="entry name" value="SH2 domain"/>
    <property type="match status" value="1"/>
</dbReference>
<dbReference type="EMBL" id="CAUEEQ010003336">
    <property type="protein sequence ID" value="CAJ0925026.1"/>
    <property type="molecule type" value="Genomic_DNA"/>
</dbReference>
<keyword evidence="5" id="KW-1185">Reference proteome</keyword>
<proteinExistence type="predicted"/>
<evidence type="ECO:0000313" key="4">
    <source>
        <dbReference type="EMBL" id="CAJ0925026.1"/>
    </source>
</evidence>
<name>A0ABN9KYD7_9NEOB</name>
<dbReference type="PROSITE" id="PS50001">
    <property type="entry name" value="SH2"/>
    <property type="match status" value="1"/>
</dbReference>
<sequence length="202" mass="22322">MLHQPIGLQTWGPSIGPQLLHQPIGLQTWGPSVGPQLLHQPIGLQTWGPSVGPQLLHQPIGLQTWGPSVGPQLLHQPIRLQTCRDPSDAEVLNKDWYVSSCDRQKAEDALTATSKDGSFLVRKSSRQDSSHPFTLVVFYKRRVYNIPVRYIEATRQYALGSEKSGEEVISDLPVQTLGTPNDQLLLAQAHPYPTGPSQKISI</sequence>
<dbReference type="InterPro" id="IPR036860">
    <property type="entry name" value="SH2_dom_sf"/>
</dbReference>
<gene>
    <name evidence="4" type="ORF">RIMI_LOCUS2404619</name>
</gene>
<evidence type="ECO:0000313" key="5">
    <source>
        <dbReference type="Proteomes" id="UP001176940"/>
    </source>
</evidence>
<dbReference type="InterPro" id="IPR000980">
    <property type="entry name" value="SH2"/>
</dbReference>
<comment type="caution">
    <text evidence="4">The sequence shown here is derived from an EMBL/GenBank/DDBJ whole genome shotgun (WGS) entry which is preliminary data.</text>
</comment>
<accession>A0ABN9KYD7</accession>
<organism evidence="4 5">
    <name type="scientific">Ranitomeya imitator</name>
    <name type="common">mimic poison frog</name>
    <dbReference type="NCBI Taxonomy" id="111125"/>
    <lineage>
        <taxon>Eukaryota</taxon>
        <taxon>Metazoa</taxon>
        <taxon>Chordata</taxon>
        <taxon>Craniata</taxon>
        <taxon>Vertebrata</taxon>
        <taxon>Euteleostomi</taxon>
        <taxon>Amphibia</taxon>
        <taxon>Batrachia</taxon>
        <taxon>Anura</taxon>
        <taxon>Neobatrachia</taxon>
        <taxon>Hyloidea</taxon>
        <taxon>Dendrobatidae</taxon>
        <taxon>Dendrobatinae</taxon>
        <taxon>Ranitomeya</taxon>
    </lineage>
</organism>
<dbReference type="Pfam" id="PF00017">
    <property type="entry name" value="SH2"/>
    <property type="match status" value="1"/>
</dbReference>
<protein>
    <recommendedName>
        <fullName evidence="3">SH2 domain-containing protein</fullName>
    </recommendedName>
</protein>
<dbReference type="Proteomes" id="UP001176940">
    <property type="component" value="Unassembled WGS sequence"/>
</dbReference>